<keyword evidence="2" id="KW-1185">Reference proteome</keyword>
<name>A6NT13_9FIRM</name>
<comment type="caution">
    <text evidence="1">The sequence shown here is derived from an EMBL/GenBank/DDBJ whole genome shotgun (WGS) entry which is preliminary data.</text>
</comment>
<evidence type="ECO:0000313" key="1">
    <source>
        <dbReference type="EMBL" id="EDN00576.1"/>
    </source>
</evidence>
<protein>
    <submittedName>
        <fullName evidence="1">Uncharacterized protein</fullName>
    </submittedName>
</protein>
<sequence>MHNNMKDILNFHLTFPLETQNFDLRKDFFPLSGRKKCPCRPKRAAGTVILTAGFI</sequence>
<dbReference type="EMBL" id="AAXG02000010">
    <property type="protein sequence ID" value="EDN00576.1"/>
    <property type="molecule type" value="Genomic_DNA"/>
</dbReference>
<accession>A6NT13</accession>
<dbReference type="AlphaFoldDB" id="A6NT13"/>
<evidence type="ECO:0000313" key="2">
    <source>
        <dbReference type="Proteomes" id="UP000003639"/>
    </source>
</evidence>
<proteinExistence type="predicted"/>
<dbReference type="Proteomes" id="UP000003639">
    <property type="component" value="Unassembled WGS sequence"/>
</dbReference>
<reference evidence="1 2" key="2">
    <citation type="submission" date="2007-06" db="EMBL/GenBank/DDBJ databases">
        <title>Draft genome sequence of Pseudoflavonifractor capillosus ATCC 29799.</title>
        <authorList>
            <person name="Sudarsanam P."/>
            <person name="Ley R."/>
            <person name="Guruge J."/>
            <person name="Turnbaugh P.J."/>
            <person name="Mahowald M."/>
            <person name="Liep D."/>
            <person name="Gordon J."/>
        </authorList>
    </citation>
    <scope>NUCLEOTIDE SEQUENCE [LARGE SCALE GENOMIC DNA]</scope>
    <source>
        <strain evidence="1 2">ATCC 29799</strain>
    </source>
</reference>
<gene>
    <name evidence="1" type="ORF">BACCAP_01342</name>
</gene>
<organism evidence="1 2">
    <name type="scientific">Pseudoflavonifractor capillosus ATCC 29799</name>
    <dbReference type="NCBI Taxonomy" id="411467"/>
    <lineage>
        <taxon>Bacteria</taxon>
        <taxon>Bacillati</taxon>
        <taxon>Bacillota</taxon>
        <taxon>Clostridia</taxon>
        <taxon>Eubacteriales</taxon>
        <taxon>Oscillospiraceae</taxon>
        <taxon>Pseudoflavonifractor</taxon>
    </lineage>
</organism>
<reference evidence="1 2" key="1">
    <citation type="submission" date="2007-04" db="EMBL/GenBank/DDBJ databases">
        <authorList>
            <person name="Fulton L."/>
            <person name="Clifton S."/>
            <person name="Fulton B."/>
            <person name="Xu J."/>
            <person name="Minx P."/>
            <person name="Pepin K.H."/>
            <person name="Johnson M."/>
            <person name="Thiruvilangam P."/>
            <person name="Bhonagiri V."/>
            <person name="Nash W.E."/>
            <person name="Mardis E.R."/>
            <person name="Wilson R.K."/>
        </authorList>
    </citation>
    <scope>NUCLEOTIDE SEQUENCE [LARGE SCALE GENOMIC DNA]</scope>
    <source>
        <strain evidence="1 2">ATCC 29799</strain>
    </source>
</reference>